<evidence type="ECO:0000313" key="1">
    <source>
        <dbReference type="EMBL" id="TNN51229.1"/>
    </source>
</evidence>
<organism evidence="1 2">
    <name type="scientific">Liparis tanakae</name>
    <name type="common">Tanaka's snailfish</name>
    <dbReference type="NCBI Taxonomy" id="230148"/>
    <lineage>
        <taxon>Eukaryota</taxon>
        <taxon>Metazoa</taxon>
        <taxon>Chordata</taxon>
        <taxon>Craniata</taxon>
        <taxon>Vertebrata</taxon>
        <taxon>Euteleostomi</taxon>
        <taxon>Actinopterygii</taxon>
        <taxon>Neopterygii</taxon>
        <taxon>Teleostei</taxon>
        <taxon>Neoteleostei</taxon>
        <taxon>Acanthomorphata</taxon>
        <taxon>Eupercaria</taxon>
        <taxon>Perciformes</taxon>
        <taxon>Cottioidei</taxon>
        <taxon>Cottales</taxon>
        <taxon>Liparidae</taxon>
        <taxon>Liparis</taxon>
    </lineage>
</organism>
<gene>
    <name evidence="1" type="ORF">EYF80_038549</name>
</gene>
<name>A0A4Z2GCY6_9TELE</name>
<evidence type="ECO:0000313" key="2">
    <source>
        <dbReference type="Proteomes" id="UP000314294"/>
    </source>
</evidence>
<proteinExistence type="predicted"/>
<protein>
    <submittedName>
        <fullName evidence="1">Uncharacterized protein</fullName>
    </submittedName>
</protein>
<accession>A0A4Z2GCY6</accession>
<dbReference type="EMBL" id="SRLO01000589">
    <property type="protein sequence ID" value="TNN51229.1"/>
    <property type="molecule type" value="Genomic_DNA"/>
</dbReference>
<dbReference type="Proteomes" id="UP000314294">
    <property type="component" value="Unassembled WGS sequence"/>
</dbReference>
<sequence length="181" mass="19663">MWKEGKEGPPPCMEPARAPGVSCMPSRPAPLTSGVHAVSVLAHVVLVAGVGSDRRPGAVTAVKTVSTKTKVRNSSDLRLSSEAVWSFFLMMWTRGWYLCIELRMICRGRAEPRINGGGEEERTGSTTPLETICFTSCSPVNGESGCTYNLQEEEEEDEEEEWIKSSAVIGREASEVNASVL</sequence>
<comment type="caution">
    <text evidence="1">The sequence shown here is derived from an EMBL/GenBank/DDBJ whole genome shotgun (WGS) entry which is preliminary data.</text>
</comment>
<reference evidence="1 2" key="1">
    <citation type="submission" date="2019-03" db="EMBL/GenBank/DDBJ databases">
        <title>First draft genome of Liparis tanakae, snailfish: a comprehensive survey of snailfish specific genes.</title>
        <authorList>
            <person name="Kim W."/>
            <person name="Song I."/>
            <person name="Jeong J.-H."/>
            <person name="Kim D."/>
            <person name="Kim S."/>
            <person name="Ryu S."/>
            <person name="Song J.Y."/>
            <person name="Lee S.K."/>
        </authorList>
    </citation>
    <scope>NUCLEOTIDE SEQUENCE [LARGE SCALE GENOMIC DNA]</scope>
    <source>
        <tissue evidence="1">Muscle</tissue>
    </source>
</reference>
<keyword evidence="2" id="KW-1185">Reference proteome</keyword>
<dbReference type="AlphaFoldDB" id="A0A4Z2GCY6"/>